<gene>
    <name evidence="1" type="ORF">WR25_12673</name>
</gene>
<dbReference type="GO" id="GO:0005634">
    <property type="term" value="C:nucleus"/>
    <property type="evidence" value="ECO:0007669"/>
    <property type="project" value="TreeGrafter"/>
</dbReference>
<protein>
    <recommendedName>
        <fullName evidence="3">Mariner Mos1 transposase</fullName>
    </recommendedName>
</protein>
<name>A0A2A2LCH5_9BILA</name>
<dbReference type="GO" id="GO:0044547">
    <property type="term" value="F:DNA topoisomerase binding"/>
    <property type="evidence" value="ECO:0007669"/>
    <property type="project" value="TreeGrafter"/>
</dbReference>
<dbReference type="GO" id="GO:0003690">
    <property type="term" value="F:double-stranded DNA binding"/>
    <property type="evidence" value="ECO:0007669"/>
    <property type="project" value="TreeGrafter"/>
</dbReference>
<dbReference type="GO" id="GO:0042800">
    <property type="term" value="F:histone H3K4 methyltransferase activity"/>
    <property type="evidence" value="ECO:0007669"/>
    <property type="project" value="TreeGrafter"/>
</dbReference>
<sequence>MSPHRLTDTHKEVRINICQSLFLRLHRKEFLENLVTGDESWILYNNDARHAIWLPRDSEPPTQSKPNPTNSNISFSFGATRKGRYTMSCFLQAGLSQLPSMSISFKNWSAYFEKNGRDAQLSTSCMTVRDYTSLRAPTKR</sequence>
<dbReference type="InterPro" id="IPR036397">
    <property type="entry name" value="RNaseH_sf"/>
</dbReference>
<dbReference type="GO" id="GO:0031297">
    <property type="term" value="P:replication fork processing"/>
    <property type="evidence" value="ECO:0007669"/>
    <property type="project" value="TreeGrafter"/>
</dbReference>
<evidence type="ECO:0000313" key="1">
    <source>
        <dbReference type="EMBL" id="PAV83899.1"/>
    </source>
</evidence>
<dbReference type="GO" id="GO:0003697">
    <property type="term" value="F:single-stranded DNA binding"/>
    <property type="evidence" value="ECO:0007669"/>
    <property type="project" value="TreeGrafter"/>
</dbReference>
<dbReference type="InterPro" id="IPR052709">
    <property type="entry name" value="Transposase-MT_Hybrid"/>
</dbReference>
<dbReference type="PANTHER" id="PTHR46060">
    <property type="entry name" value="MARINER MOS1 TRANSPOSASE-LIKE PROTEIN"/>
    <property type="match status" value="1"/>
</dbReference>
<dbReference type="GO" id="GO:0044774">
    <property type="term" value="P:mitotic DNA integrity checkpoint signaling"/>
    <property type="evidence" value="ECO:0007669"/>
    <property type="project" value="TreeGrafter"/>
</dbReference>
<keyword evidence="2" id="KW-1185">Reference proteome</keyword>
<dbReference type="EMBL" id="LIAE01006911">
    <property type="protein sequence ID" value="PAV83899.1"/>
    <property type="molecule type" value="Genomic_DNA"/>
</dbReference>
<organism evidence="1 2">
    <name type="scientific">Diploscapter pachys</name>
    <dbReference type="NCBI Taxonomy" id="2018661"/>
    <lineage>
        <taxon>Eukaryota</taxon>
        <taxon>Metazoa</taxon>
        <taxon>Ecdysozoa</taxon>
        <taxon>Nematoda</taxon>
        <taxon>Chromadorea</taxon>
        <taxon>Rhabditida</taxon>
        <taxon>Rhabditina</taxon>
        <taxon>Rhabditomorpha</taxon>
        <taxon>Rhabditoidea</taxon>
        <taxon>Rhabditidae</taxon>
        <taxon>Diploscapter</taxon>
    </lineage>
</organism>
<dbReference type="Gene3D" id="3.30.420.10">
    <property type="entry name" value="Ribonuclease H-like superfamily/Ribonuclease H"/>
    <property type="match status" value="1"/>
</dbReference>
<proteinExistence type="predicted"/>
<dbReference type="GO" id="GO:0000729">
    <property type="term" value="P:DNA double-strand break processing"/>
    <property type="evidence" value="ECO:0007669"/>
    <property type="project" value="TreeGrafter"/>
</dbReference>
<dbReference type="OrthoDB" id="5862706at2759"/>
<dbReference type="STRING" id="2018661.A0A2A2LCH5"/>
<reference evidence="1 2" key="1">
    <citation type="journal article" date="2017" name="Curr. Biol.">
        <title>Genome architecture and evolution of a unichromosomal asexual nematode.</title>
        <authorList>
            <person name="Fradin H."/>
            <person name="Zegar C."/>
            <person name="Gutwein M."/>
            <person name="Lucas J."/>
            <person name="Kovtun M."/>
            <person name="Corcoran D."/>
            <person name="Baugh L.R."/>
            <person name="Kiontke K."/>
            <person name="Gunsalus K."/>
            <person name="Fitch D.H."/>
            <person name="Piano F."/>
        </authorList>
    </citation>
    <scope>NUCLEOTIDE SEQUENCE [LARGE SCALE GENOMIC DNA]</scope>
    <source>
        <strain evidence="1">PF1309</strain>
    </source>
</reference>
<dbReference type="Proteomes" id="UP000218231">
    <property type="component" value="Unassembled WGS sequence"/>
</dbReference>
<dbReference type="GO" id="GO:0006303">
    <property type="term" value="P:double-strand break repair via nonhomologous end joining"/>
    <property type="evidence" value="ECO:0007669"/>
    <property type="project" value="TreeGrafter"/>
</dbReference>
<dbReference type="GO" id="GO:0035861">
    <property type="term" value="C:site of double-strand break"/>
    <property type="evidence" value="ECO:0007669"/>
    <property type="project" value="TreeGrafter"/>
</dbReference>
<accession>A0A2A2LCH5</accession>
<dbReference type="AlphaFoldDB" id="A0A2A2LCH5"/>
<dbReference type="PANTHER" id="PTHR46060:SF2">
    <property type="entry name" value="HISTONE-LYSINE N-METHYLTRANSFERASE SETMAR"/>
    <property type="match status" value="1"/>
</dbReference>
<evidence type="ECO:0000313" key="2">
    <source>
        <dbReference type="Proteomes" id="UP000218231"/>
    </source>
</evidence>
<dbReference type="GO" id="GO:0015074">
    <property type="term" value="P:DNA integration"/>
    <property type="evidence" value="ECO:0007669"/>
    <property type="project" value="TreeGrafter"/>
</dbReference>
<comment type="caution">
    <text evidence="1">The sequence shown here is derived from an EMBL/GenBank/DDBJ whole genome shotgun (WGS) entry which is preliminary data.</text>
</comment>
<dbReference type="GO" id="GO:0046975">
    <property type="term" value="F:histone H3K36 methyltransferase activity"/>
    <property type="evidence" value="ECO:0007669"/>
    <property type="project" value="TreeGrafter"/>
</dbReference>
<evidence type="ECO:0008006" key="3">
    <source>
        <dbReference type="Google" id="ProtNLM"/>
    </source>
</evidence>
<dbReference type="GO" id="GO:0000014">
    <property type="term" value="F:single-stranded DNA endodeoxyribonuclease activity"/>
    <property type="evidence" value="ECO:0007669"/>
    <property type="project" value="TreeGrafter"/>
</dbReference>
<dbReference type="GO" id="GO:0000793">
    <property type="term" value="C:condensed chromosome"/>
    <property type="evidence" value="ECO:0007669"/>
    <property type="project" value="TreeGrafter"/>
</dbReference>